<accession>A0ABQ6MXP7</accession>
<feature type="region of interest" description="Disordered" evidence="1">
    <location>
        <begin position="1"/>
        <end position="20"/>
    </location>
</feature>
<feature type="compositionally biased region" description="Low complexity" evidence="1">
    <location>
        <begin position="10"/>
        <end position="20"/>
    </location>
</feature>
<keyword evidence="4" id="KW-1185">Reference proteome</keyword>
<proteinExistence type="predicted"/>
<dbReference type="Pfam" id="PF00443">
    <property type="entry name" value="UCH"/>
    <property type="match status" value="1"/>
</dbReference>
<dbReference type="InterPro" id="IPR001394">
    <property type="entry name" value="Peptidase_C19_UCH"/>
</dbReference>
<name>A0ABQ6MXP7_9STRA</name>
<dbReference type="SUPFAM" id="SSF54001">
    <property type="entry name" value="Cysteine proteinases"/>
    <property type="match status" value="1"/>
</dbReference>
<feature type="domain" description="USP" evidence="2">
    <location>
        <begin position="124"/>
        <end position="403"/>
    </location>
</feature>
<dbReference type="InterPro" id="IPR038765">
    <property type="entry name" value="Papain-like_cys_pep_sf"/>
</dbReference>
<dbReference type="Gene3D" id="3.90.70.10">
    <property type="entry name" value="Cysteine proteinases"/>
    <property type="match status" value="1"/>
</dbReference>
<evidence type="ECO:0000313" key="3">
    <source>
        <dbReference type="EMBL" id="GMI34783.1"/>
    </source>
</evidence>
<comment type="caution">
    <text evidence="3">The sequence shown here is derived from an EMBL/GenBank/DDBJ whole genome shotgun (WGS) entry which is preliminary data.</text>
</comment>
<dbReference type="PROSITE" id="PS50235">
    <property type="entry name" value="USP_3"/>
    <property type="match status" value="1"/>
</dbReference>
<gene>
    <name evidence="3" type="ORF">TeGR_g5136</name>
</gene>
<feature type="non-terminal residue" evidence="3">
    <location>
        <position position="603"/>
    </location>
</feature>
<organism evidence="3 4">
    <name type="scientific">Tetraparma gracilis</name>
    <dbReference type="NCBI Taxonomy" id="2962635"/>
    <lineage>
        <taxon>Eukaryota</taxon>
        <taxon>Sar</taxon>
        <taxon>Stramenopiles</taxon>
        <taxon>Ochrophyta</taxon>
        <taxon>Bolidophyceae</taxon>
        <taxon>Parmales</taxon>
        <taxon>Triparmaceae</taxon>
        <taxon>Tetraparma</taxon>
    </lineage>
</organism>
<dbReference type="InterPro" id="IPR028889">
    <property type="entry name" value="USP"/>
</dbReference>
<dbReference type="InterPro" id="IPR050164">
    <property type="entry name" value="Peptidase_C19"/>
</dbReference>
<evidence type="ECO:0000259" key="2">
    <source>
        <dbReference type="PROSITE" id="PS50235"/>
    </source>
</evidence>
<evidence type="ECO:0000256" key="1">
    <source>
        <dbReference type="SAM" id="MobiDB-lite"/>
    </source>
</evidence>
<dbReference type="PANTHER" id="PTHR24006">
    <property type="entry name" value="UBIQUITIN CARBOXYL-TERMINAL HYDROLASE"/>
    <property type="match status" value="1"/>
</dbReference>
<dbReference type="CDD" id="cd02257">
    <property type="entry name" value="Peptidase_C19"/>
    <property type="match status" value="1"/>
</dbReference>
<sequence>MSVASCDGASVTLNSPSSPPVTVNVSTLSHLEPLPASLLSSLLTHFSSDPSSQATWELACESLLRSVLDSIYAPASHSALSPALSFLAESCISCPSLLPPLTSLLSAYQVPPPPSPLPPPVPPLGIANPGNTCYINCVLTVLYSLPAFRSSVLLPPAPSSPSILPSLRTLFLYLRDSEDSRVSGLDFYSSLRPAGIRLSRQTTSEFDVTKPGDAREFYVQLLSSLLSPSSSPPSPAASLFVGSTTTSRRDAIELPKPNAATTTSSNFTFLSLPTESVECLQSAFDATYGVELEIVGSDLNGSPRLQQVDISTFPTYLAIHLHRPQKHEEPSSLSVPATFRSYSLVGALIHGARNSEDDGHVFAYVRHDGTRWARVSDEEVDVVDEIDPVDLSQNSFMLFYGPAEEPLPPPPPQVEEVVQAHNQVVRRRKFATECPTFNNFLADLIPLGVNSVPLGLDVAQVVGRQISVVWKNGSYVGVIEKFDGAKFHVRYVDDGVLKVYKLWKKEFHYVDSAPSALAEHRAPVSPLKGVKDPRKLFLKLCKREYNLLVAVTNTVAAETHLRADGLAKLGGGDTVFAQMPHLADIVEGEGALRTHAAIGECEE</sequence>
<reference evidence="3 4" key="1">
    <citation type="journal article" date="2023" name="Commun. Biol.">
        <title>Genome analysis of Parmales, the sister group of diatoms, reveals the evolutionary specialization of diatoms from phago-mixotrophs to photoautotrophs.</title>
        <authorList>
            <person name="Ban H."/>
            <person name="Sato S."/>
            <person name="Yoshikawa S."/>
            <person name="Yamada K."/>
            <person name="Nakamura Y."/>
            <person name="Ichinomiya M."/>
            <person name="Sato N."/>
            <person name="Blanc-Mathieu R."/>
            <person name="Endo H."/>
            <person name="Kuwata A."/>
            <person name="Ogata H."/>
        </authorList>
    </citation>
    <scope>NUCLEOTIDE SEQUENCE [LARGE SCALE GENOMIC DNA]</scope>
</reference>
<protein>
    <recommendedName>
        <fullName evidence="2">USP domain-containing protein</fullName>
    </recommendedName>
</protein>
<evidence type="ECO:0000313" key="4">
    <source>
        <dbReference type="Proteomes" id="UP001165060"/>
    </source>
</evidence>
<dbReference type="Proteomes" id="UP001165060">
    <property type="component" value="Unassembled WGS sequence"/>
</dbReference>
<dbReference type="EMBL" id="BRYB01003332">
    <property type="protein sequence ID" value="GMI34783.1"/>
    <property type="molecule type" value="Genomic_DNA"/>
</dbReference>